<evidence type="ECO:0000256" key="2">
    <source>
        <dbReference type="SAM" id="MobiDB-lite"/>
    </source>
</evidence>
<name>A0A8H3FVS2_9LECA</name>
<sequence length="482" mass="53700">MFTILHHPRTPSPSTNTMFESLGPYFFSQVWKEERSGGGEKAPDVALLENYHIELSATGLCMAFSLCMGAHADLFEVAGFPDAYRLDKHQRTKVGSATISMTETRLQVPKDIYRSCKIEQLDFETENPLTRIEAFATMLRRIGTLCTEKKAQHLAMAPTQGSCWFSGLLKPAGFNICDCARPDERDDVGIQLCMAVPAPKTVLPTSVLEDCPMEDPAVGESDKAATADNYDFARRYNRMLKEMATEAKTRELHQVPAEDQNSSSTGTLMRPTKEVRHAQHTGRNDVLASNSSGRPRLVPSAGPTSTATTRQAMIDQIGPIALNSSKTAQSTGPAVEITGLPDARSKKVYCMYWLRKGECDYMQQTCDFKHEMPVDEETRQRIGLREIPSWFRESPEYGQFLQQVSRSGTENSTDVGHHIKGEAKGDRRPDRGVYKPPGAALSTPPRKTKSRPWSPDSDNNDQRAGQGRKRSRKGKDNRHARN</sequence>
<keyword evidence="1" id="KW-0479">Metal-binding</keyword>
<feature type="compositionally biased region" description="Basic residues" evidence="2">
    <location>
        <begin position="466"/>
        <end position="476"/>
    </location>
</feature>
<evidence type="ECO:0000313" key="4">
    <source>
        <dbReference type="EMBL" id="CAF9928296.1"/>
    </source>
</evidence>
<evidence type="ECO:0000259" key="3">
    <source>
        <dbReference type="PROSITE" id="PS50103"/>
    </source>
</evidence>
<feature type="region of interest" description="Disordered" evidence="2">
    <location>
        <begin position="405"/>
        <end position="482"/>
    </location>
</feature>
<dbReference type="AlphaFoldDB" id="A0A8H3FVS2"/>
<feature type="compositionally biased region" description="Basic and acidic residues" evidence="2">
    <location>
        <begin position="415"/>
        <end position="433"/>
    </location>
</feature>
<protein>
    <recommendedName>
        <fullName evidence="3">C3H1-type domain-containing protein</fullName>
    </recommendedName>
</protein>
<comment type="caution">
    <text evidence="4">The sequence shown here is derived from an EMBL/GenBank/DDBJ whole genome shotgun (WGS) entry which is preliminary data.</text>
</comment>
<dbReference type="OrthoDB" id="5355510at2759"/>
<dbReference type="EMBL" id="CAJPDT010000049">
    <property type="protein sequence ID" value="CAF9928296.1"/>
    <property type="molecule type" value="Genomic_DNA"/>
</dbReference>
<reference evidence="4" key="1">
    <citation type="submission" date="2021-03" db="EMBL/GenBank/DDBJ databases">
        <authorList>
            <person name="Tagirdzhanova G."/>
        </authorList>
    </citation>
    <scope>NUCLEOTIDE SEQUENCE</scope>
</reference>
<feature type="domain" description="C3H1-type" evidence="3">
    <location>
        <begin position="344"/>
        <end position="373"/>
    </location>
</feature>
<evidence type="ECO:0000313" key="5">
    <source>
        <dbReference type="Proteomes" id="UP000664534"/>
    </source>
</evidence>
<dbReference type="PROSITE" id="PS50103">
    <property type="entry name" value="ZF_C3H1"/>
    <property type="match status" value="1"/>
</dbReference>
<feature type="zinc finger region" description="C3H1-type" evidence="1">
    <location>
        <begin position="344"/>
        <end position="373"/>
    </location>
</feature>
<keyword evidence="1" id="KW-0862">Zinc</keyword>
<dbReference type="InterPro" id="IPR000571">
    <property type="entry name" value="Znf_CCCH"/>
</dbReference>
<keyword evidence="1" id="KW-0863">Zinc-finger</keyword>
<feature type="compositionally biased region" description="Polar residues" evidence="2">
    <location>
        <begin position="405"/>
        <end position="414"/>
    </location>
</feature>
<accession>A0A8H3FVS2</accession>
<keyword evidence="5" id="KW-1185">Reference proteome</keyword>
<dbReference type="Proteomes" id="UP000664534">
    <property type="component" value="Unassembled WGS sequence"/>
</dbReference>
<dbReference type="GO" id="GO:0008270">
    <property type="term" value="F:zinc ion binding"/>
    <property type="evidence" value="ECO:0007669"/>
    <property type="project" value="UniProtKB-KW"/>
</dbReference>
<evidence type="ECO:0000256" key="1">
    <source>
        <dbReference type="PROSITE-ProRule" id="PRU00723"/>
    </source>
</evidence>
<gene>
    <name evidence="4" type="ORF">IMSHALPRED_007431</name>
</gene>
<proteinExistence type="predicted"/>
<organism evidence="4 5">
    <name type="scientific">Imshaugia aleurites</name>
    <dbReference type="NCBI Taxonomy" id="172621"/>
    <lineage>
        <taxon>Eukaryota</taxon>
        <taxon>Fungi</taxon>
        <taxon>Dikarya</taxon>
        <taxon>Ascomycota</taxon>
        <taxon>Pezizomycotina</taxon>
        <taxon>Lecanoromycetes</taxon>
        <taxon>OSLEUM clade</taxon>
        <taxon>Lecanoromycetidae</taxon>
        <taxon>Lecanorales</taxon>
        <taxon>Lecanorineae</taxon>
        <taxon>Parmeliaceae</taxon>
        <taxon>Imshaugia</taxon>
    </lineage>
</organism>
<feature type="region of interest" description="Disordered" evidence="2">
    <location>
        <begin position="249"/>
        <end position="309"/>
    </location>
</feature>